<accession>J9F178</accession>
<dbReference type="OrthoDB" id="5800476at2759"/>
<evidence type="ECO:0000313" key="4">
    <source>
        <dbReference type="Proteomes" id="UP000270924"/>
    </source>
</evidence>
<gene>
    <name evidence="2" type="ORF">WBA_LOCUS1330</name>
    <name evidence="1" type="ORF">WUBG_07987</name>
</gene>
<sequence>MWSQKSLLHLHYRFEQSLCARKLSRGMVLMDLLSFSILSSSFGIINGYKAMVMDLTGLSLEELFIYCKRRFSLKTVLMFADQMLGRIQSFHDADYVHRDLTI</sequence>
<dbReference type="EMBL" id="ADBV01003921">
    <property type="protein sequence ID" value="EJW81104.1"/>
    <property type="molecule type" value="Genomic_DNA"/>
</dbReference>
<dbReference type="AlphaFoldDB" id="J9F178"/>
<dbReference type="Gene3D" id="1.10.510.10">
    <property type="entry name" value="Transferase(Phosphotransferase) domain 1"/>
    <property type="match status" value="1"/>
</dbReference>
<keyword evidence="4" id="KW-1185">Reference proteome</keyword>
<evidence type="ECO:0000313" key="2">
    <source>
        <dbReference type="EMBL" id="VDM07944.1"/>
    </source>
</evidence>
<dbReference type="SUPFAM" id="SSF56112">
    <property type="entry name" value="Protein kinase-like (PK-like)"/>
    <property type="match status" value="1"/>
</dbReference>
<reference evidence="3" key="2">
    <citation type="submission" date="2012-08" db="EMBL/GenBank/DDBJ databases">
        <title>The Genome Sequence of Wuchereria bancrofti.</title>
        <authorList>
            <person name="Nutman T.B."/>
            <person name="Fink D.L."/>
            <person name="Russ C."/>
            <person name="Young S."/>
            <person name="Zeng Q."/>
            <person name="Koehrsen M."/>
            <person name="Alvarado L."/>
            <person name="Berlin A."/>
            <person name="Chapman S.B."/>
            <person name="Chen Z."/>
            <person name="Freedman E."/>
            <person name="Gellesch M."/>
            <person name="Goldberg J."/>
            <person name="Griggs A."/>
            <person name="Gujja S."/>
            <person name="Heilman E.R."/>
            <person name="Heiman D."/>
            <person name="Hepburn T."/>
            <person name="Howarth C."/>
            <person name="Jen D."/>
            <person name="Larson L."/>
            <person name="Lewis B."/>
            <person name="Mehta T."/>
            <person name="Park D."/>
            <person name="Pearson M."/>
            <person name="Roberts A."/>
            <person name="Saif S."/>
            <person name="Shea T."/>
            <person name="Shenoy N."/>
            <person name="Sisk P."/>
            <person name="Stolte C."/>
            <person name="Sykes S."/>
            <person name="Walk T."/>
            <person name="White J."/>
            <person name="Yandava C."/>
            <person name="Haas B."/>
            <person name="Henn M.R."/>
            <person name="Nusbaum C."/>
            <person name="Birren B."/>
        </authorList>
    </citation>
    <scope>NUCLEOTIDE SEQUENCE [LARGE SCALE GENOMIC DNA]</scope>
    <source>
        <strain evidence="3">NA</strain>
    </source>
</reference>
<reference evidence="2 4" key="3">
    <citation type="submission" date="2018-11" db="EMBL/GenBank/DDBJ databases">
        <authorList>
            <consortium name="Pathogen Informatics"/>
        </authorList>
    </citation>
    <scope>NUCLEOTIDE SEQUENCE [LARGE SCALE GENOMIC DNA]</scope>
</reference>
<dbReference type="Proteomes" id="UP000270924">
    <property type="component" value="Unassembled WGS sequence"/>
</dbReference>
<proteinExistence type="predicted"/>
<reference evidence="1" key="1">
    <citation type="submission" date="2012-08" db="EMBL/GenBank/DDBJ databases">
        <title>The Genome Sequence of Wuchereria bancrofti.</title>
        <authorList>
            <consortium name="The Broad Institute Genome Sequencing Platform"/>
            <consortium name="Broad Institute Genome Sequencing Center for Infectious Disease"/>
            <person name="Nutman T.B."/>
            <person name="Fink D.L."/>
            <person name="Russ C."/>
            <person name="Young S."/>
            <person name="Zeng Q."/>
            <person name="Koehrsen M."/>
            <person name="Alvarado L."/>
            <person name="Berlin A."/>
            <person name="Borenstein D."/>
            <person name="Chapman S.B."/>
            <person name="Chen Z."/>
            <person name="Engels R."/>
            <person name="Freedman E."/>
            <person name="Gellesch M."/>
            <person name="Goldberg J."/>
            <person name="Griggs A."/>
            <person name="Gujja S."/>
            <person name="Heilman E.R."/>
            <person name="Heiman D."/>
            <person name="Hepburn T."/>
            <person name="Howarth C."/>
            <person name="Jen D."/>
            <person name="Larson L."/>
            <person name="Lewis B."/>
            <person name="Mehta T."/>
            <person name="Park D."/>
            <person name="Pearson M."/>
            <person name="Richards J."/>
            <person name="Roberts A."/>
            <person name="Saif S."/>
            <person name="Shea T."/>
            <person name="Shenoy N."/>
            <person name="Sisk P."/>
            <person name="Stolte C."/>
            <person name="Sykes S."/>
            <person name="Walk T."/>
            <person name="White J."/>
            <person name="Yandava C."/>
            <person name="Haas B."/>
            <person name="Henn M.R."/>
            <person name="Nusbaum C."/>
            <person name="Birren B."/>
        </authorList>
    </citation>
    <scope>NUCLEOTIDE SEQUENCE</scope>
</reference>
<dbReference type="InterPro" id="IPR011009">
    <property type="entry name" value="Kinase-like_dom_sf"/>
</dbReference>
<dbReference type="InterPro" id="IPR050235">
    <property type="entry name" value="CK1_Ser-Thr_kinase"/>
</dbReference>
<evidence type="ECO:0000313" key="3">
    <source>
        <dbReference type="Proteomes" id="UP000004810"/>
    </source>
</evidence>
<organism evidence="1 3">
    <name type="scientific">Wuchereria bancrofti</name>
    <dbReference type="NCBI Taxonomy" id="6293"/>
    <lineage>
        <taxon>Eukaryota</taxon>
        <taxon>Metazoa</taxon>
        <taxon>Ecdysozoa</taxon>
        <taxon>Nematoda</taxon>
        <taxon>Chromadorea</taxon>
        <taxon>Rhabditida</taxon>
        <taxon>Spirurina</taxon>
        <taxon>Spiruromorpha</taxon>
        <taxon>Filarioidea</taxon>
        <taxon>Onchocercidae</taxon>
        <taxon>Wuchereria</taxon>
    </lineage>
</organism>
<dbReference type="PANTHER" id="PTHR11909">
    <property type="entry name" value="CASEIN KINASE-RELATED"/>
    <property type="match status" value="1"/>
</dbReference>
<name>J9F178_WUCBA</name>
<dbReference type="EMBL" id="UYWW01000271">
    <property type="protein sequence ID" value="VDM07944.1"/>
    <property type="molecule type" value="Genomic_DNA"/>
</dbReference>
<evidence type="ECO:0008006" key="5">
    <source>
        <dbReference type="Google" id="ProtNLM"/>
    </source>
</evidence>
<dbReference type="InParanoid" id="J9F178"/>
<dbReference type="Proteomes" id="UP000004810">
    <property type="component" value="Unassembled WGS sequence"/>
</dbReference>
<protein>
    <recommendedName>
        <fullName evidence="5">Protein kinase domain-containing protein</fullName>
    </recommendedName>
</protein>
<evidence type="ECO:0000313" key="1">
    <source>
        <dbReference type="EMBL" id="EJW81104.1"/>
    </source>
</evidence>